<evidence type="ECO:0000256" key="6">
    <source>
        <dbReference type="ARBA" id="ARBA00012487"/>
    </source>
</evidence>
<dbReference type="EMBL" id="CP054536">
    <property type="protein sequence ID" value="QSL65228.1"/>
    <property type="molecule type" value="Genomic_DNA"/>
</dbReference>
<evidence type="ECO:0000256" key="12">
    <source>
        <dbReference type="ARBA" id="ARBA00022842"/>
    </source>
</evidence>
<evidence type="ECO:0000256" key="13">
    <source>
        <dbReference type="ARBA" id="ARBA00023098"/>
    </source>
</evidence>
<dbReference type="PANTHER" id="PTHR13619:SF0">
    <property type="entry name" value="PHOSPHATIDATE CYTIDYLYLTRANSFERASE, MITOCHONDRIAL"/>
    <property type="match status" value="1"/>
</dbReference>
<comment type="cofactor">
    <cofactor evidence="1">
        <name>Mg(2+)</name>
        <dbReference type="ChEBI" id="CHEBI:18420"/>
    </cofactor>
</comment>
<evidence type="ECO:0000256" key="3">
    <source>
        <dbReference type="ARBA" id="ARBA00005119"/>
    </source>
</evidence>
<comment type="similarity">
    <text evidence="5">Belongs to the TAM41 family.</text>
</comment>
<evidence type="ECO:0000313" key="20">
    <source>
        <dbReference type="Proteomes" id="UP000663699"/>
    </source>
</evidence>
<keyword evidence="17" id="KW-1208">Phospholipid metabolism</keyword>
<gene>
    <name evidence="19" type="ORF">MERGE_002537</name>
</gene>
<reference evidence="19" key="1">
    <citation type="submission" date="2020-06" db="EMBL/GenBank/DDBJ databases">
        <title>Genomes of multiple members of Pneumocystis genus reveal paths to human pathogen Pneumocystis jirovecii.</title>
        <authorList>
            <person name="Cisse O.H."/>
            <person name="Ma L."/>
            <person name="Dekker J."/>
            <person name="Khil P."/>
            <person name="Jo J."/>
            <person name="Brenchley J."/>
            <person name="Blair R."/>
            <person name="Pahar B."/>
            <person name="Chabe M."/>
            <person name="Van Rompay K.A."/>
            <person name="Keesler R."/>
            <person name="Sukura A."/>
            <person name="Hirsch V."/>
            <person name="Kutty G."/>
            <person name="Liu Y."/>
            <person name="Peng L."/>
            <person name="Chen J."/>
            <person name="Song J."/>
            <person name="Weissenbacher-Lang C."/>
            <person name="Xu J."/>
            <person name="Upham N.S."/>
            <person name="Stajich J.E."/>
            <person name="Cuomo C.A."/>
            <person name="Cushion M.T."/>
            <person name="Kovacs J.A."/>
        </authorList>
    </citation>
    <scope>NUCLEOTIDE SEQUENCE</scope>
    <source>
        <strain evidence="19">2A</strain>
    </source>
</reference>
<dbReference type="GO" id="GO:0016024">
    <property type="term" value="P:CDP-diacylglycerol biosynthetic process"/>
    <property type="evidence" value="ECO:0007669"/>
    <property type="project" value="UniProtKB-UniPathway"/>
</dbReference>
<evidence type="ECO:0000256" key="16">
    <source>
        <dbReference type="ARBA" id="ARBA00023209"/>
    </source>
</evidence>
<keyword evidence="9" id="KW-0808">Transferase</keyword>
<keyword evidence="14" id="KW-0496">Mitochondrion</keyword>
<keyword evidence="20" id="KW-1185">Reference proteome</keyword>
<keyword evidence="8" id="KW-0444">Lipid biosynthesis</keyword>
<dbReference type="Pfam" id="PF09139">
    <property type="entry name" value="Tam41_Mmp37"/>
    <property type="match status" value="1"/>
</dbReference>
<evidence type="ECO:0000256" key="7">
    <source>
        <dbReference type="ARBA" id="ARBA00018337"/>
    </source>
</evidence>
<evidence type="ECO:0000256" key="9">
    <source>
        <dbReference type="ARBA" id="ARBA00022679"/>
    </source>
</evidence>
<evidence type="ECO:0000256" key="17">
    <source>
        <dbReference type="ARBA" id="ARBA00023264"/>
    </source>
</evidence>
<dbReference type="EC" id="2.7.7.41" evidence="6"/>
<comment type="pathway">
    <text evidence="3">Phospholipid metabolism; CDP-diacylglycerol biosynthesis; CDP-diacylglycerol from sn-glycerol 3-phosphate: step 3/3.</text>
</comment>
<sequence>MGYKNMGYKKLLYFYRRELYLKSYSKLSWQIRGFSNYQKLYTETYTSVEKKNIVNEEDSKKEFFKTIDEESDQISKNTEMYQHSLNDEKLKETLKTVLWKFKAPIRFSFAYGSGIFKKRRNDKKPMIDFIFGVSHAQHWHSLNLLYNKSHYSFLKHFGSYFISYLQQNTGANVYYNPYIQINDMIIKYGVITIDDLCKELTEWNTLYLSGRMHKPIKILRDEPRVKIAYNINLIAALRLAMLLLPEKFSEHELYSTISKISYIGKNFI</sequence>
<evidence type="ECO:0000256" key="10">
    <source>
        <dbReference type="ARBA" id="ARBA00022695"/>
    </source>
</evidence>
<dbReference type="GO" id="GO:0004605">
    <property type="term" value="F:phosphatidate cytidylyltransferase activity"/>
    <property type="evidence" value="ECO:0007669"/>
    <property type="project" value="UniProtKB-EC"/>
</dbReference>
<dbReference type="OrthoDB" id="341477at2759"/>
<evidence type="ECO:0000313" key="19">
    <source>
        <dbReference type="EMBL" id="QSL65228.1"/>
    </source>
</evidence>
<evidence type="ECO:0000256" key="1">
    <source>
        <dbReference type="ARBA" id="ARBA00001946"/>
    </source>
</evidence>
<proteinExistence type="inferred from homology"/>
<keyword evidence="11" id="KW-0999">Mitochondrion inner membrane</keyword>
<evidence type="ECO:0000256" key="2">
    <source>
        <dbReference type="ARBA" id="ARBA00004443"/>
    </source>
</evidence>
<evidence type="ECO:0000256" key="18">
    <source>
        <dbReference type="ARBA" id="ARBA00029893"/>
    </source>
</evidence>
<keyword evidence="12" id="KW-0460">Magnesium</keyword>
<protein>
    <recommendedName>
        <fullName evidence="7">Phosphatidate cytidylyltransferase, mitochondrial</fullName>
        <ecNumber evidence="6">2.7.7.41</ecNumber>
    </recommendedName>
    <alternativeName>
        <fullName evidence="18">CDP-diacylglycerol synthase</fullName>
    </alternativeName>
</protein>
<evidence type="ECO:0000256" key="11">
    <source>
        <dbReference type="ARBA" id="ARBA00022792"/>
    </source>
</evidence>
<dbReference type="Proteomes" id="UP000663699">
    <property type="component" value="Chromosome 5"/>
</dbReference>
<accession>A0A899G1J1</accession>
<dbReference type="GO" id="GO:0032049">
    <property type="term" value="P:cardiolipin biosynthetic process"/>
    <property type="evidence" value="ECO:0007669"/>
    <property type="project" value="InterPro"/>
</dbReference>
<dbReference type="PIRSF" id="PIRSF028840">
    <property type="entry name" value="Mmp37"/>
    <property type="match status" value="1"/>
</dbReference>
<keyword evidence="10" id="KW-0548">Nucleotidyltransferase</keyword>
<organism evidence="19 20">
    <name type="scientific">Pneumocystis wakefieldiae</name>
    <dbReference type="NCBI Taxonomy" id="38082"/>
    <lineage>
        <taxon>Eukaryota</taxon>
        <taxon>Fungi</taxon>
        <taxon>Dikarya</taxon>
        <taxon>Ascomycota</taxon>
        <taxon>Taphrinomycotina</taxon>
        <taxon>Pneumocystomycetes</taxon>
        <taxon>Pneumocystaceae</taxon>
        <taxon>Pneumocystis</taxon>
    </lineage>
</organism>
<keyword evidence="16" id="KW-0594">Phospholipid biosynthesis</keyword>
<dbReference type="AlphaFoldDB" id="A0A899G1J1"/>
<name>A0A899G1J1_9ASCO</name>
<dbReference type="PANTHER" id="PTHR13619">
    <property type="entry name" value="PHOSPHATIDATE CYTIDYLYLTRANSFERASE, MITOCHONDRIAL"/>
    <property type="match status" value="1"/>
</dbReference>
<evidence type="ECO:0000256" key="15">
    <source>
        <dbReference type="ARBA" id="ARBA00023136"/>
    </source>
</evidence>
<dbReference type="UniPathway" id="UPA00557">
    <property type="reaction ID" value="UER00614"/>
</dbReference>
<dbReference type="InterPro" id="IPR015222">
    <property type="entry name" value="Tam41"/>
</dbReference>
<evidence type="ECO:0000256" key="4">
    <source>
        <dbReference type="ARBA" id="ARBA00005189"/>
    </source>
</evidence>
<evidence type="ECO:0000256" key="14">
    <source>
        <dbReference type="ARBA" id="ARBA00023128"/>
    </source>
</evidence>
<keyword evidence="15" id="KW-0472">Membrane</keyword>
<evidence type="ECO:0000256" key="5">
    <source>
        <dbReference type="ARBA" id="ARBA00005458"/>
    </source>
</evidence>
<evidence type="ECO:0000256" key="8">
    <source>
        <dbReference type="ARBA" id="ARBA00022516"/>
    </source>
</evidence>
<dbReference type="GO" id="GO:0005743">
    <property type="term" value="C:mitochondrial inner membrane"/>
    <property type="evidence" value="ECO:0007669"/>
    <property type="project" value="UniProtKB-SubCell"/>
</dbReference>
<comment type="subcellular location">
    <subcellularLocation>
        <location evidence="2">Mitochondrion inner membrane</location>
        <topology evidence="2">Peripheral membrane protein</topology>
        <orientation evidence="2">Matrix side</orientation>
    </subcellularLocation>
</comment>
<keyword evidence="13" id="KW-0443">Lipid metabolism</keyword>
<comment type="pathway">
    <text evidence="4">Lipid metabolism.</text>
</comment>